<reference evidence="1 2" key="1">
    <citation type="journal article" date="2022" name="IScience">
        <title>An ultrasensitive nanofiber-based assay for enzymatic hydrolysis and deep-sea microbial degradation of cellulose.</title>
        <authorList>
            <person name="Tsudome M."/>
            <person name="Tachioka M."/>
            <person name="Miyazaki M."/>
            <person name="Uchimura K."/>
            <person name="Tsuda M."/>
            <person name="Takaki Y."/>
            <person name="Deguchi S."/>
        </authorList>
    </citation>
    <scope>NUCLEOTIDE SEQUENCE [LARGE SCALE GENOMIC DNA]</scope>
    <source>
        <strain evidence="1 2">GE09</strain>
    </source>
</reference>
<keyword evidence="2" id="KW-1185">Reference proteome</keyword>
<proteinExistence type="predicted"/>
<name>A0AAN1WGC0_9GAMM</name>
<dbReference type="PROSITE" id="PS51257">
    <property type="entry name" value="PROKAR_LIPOPROTEIN"/>
    <property type="match status" value="1"/>
</dbReference>
<dbReference type="KEGG" id="marq:MARGE09_P1289"/>
<protein>
    <submittedName>
        <fullName evidence="1">Uncharacterized protein</fullName>
    </submittedName>
</protein>
<evidence type="ECO:0000313" key="1">
    <source>
        <dbReference type="EMBL" id="BCD97089.1"/>
    </source>
</evidence>
<dbReference type="AlphaFoldDB" id="A0AAN1WGC0"/>
<dbReference type="EMBL" id="AP023086">
    <property type="protein sequence ID" value="BCD97089.1"/>
    <property type="molecule type" value="Genomic_DNA"/>
</dbReference>
<sequence length="335" mass="37071">MCTVIKARFQHSMFTFVFLALPLGLLGCSSEDGIVLEDNNEVLNGGGGELSCAQVVSYAEPVITLENIKGSDGEIIEEIRLTNIQLSGSPIEDNYFNENFRFDSSNINVDYANRAFNCTLPCSFFNEEGDYSFDVLAAGYAPKAVSISASYAEYIPDCGGTNQGGSHLSFTLEKTVIDSLRALNIADESVQTHIVDQYFSLYTYGQTKHFYVFESQKAVLLLLGYSDDLTVSGEVILFGADETVEMIERWVNNQHSDGLYPEAAEPLTSYTLDPSTVNISDLTLLDRTVGNSLEEYDNYSMTVSFDRIVEANAFTLEALEVEFVIHQMVSNPLDF</sequence>
<organism evidence="1 2">
    <name type="scientific">Marinagarivorans cellulosilyticus</name>
    <dbReference type="NCBI Taxonomy" id="2721545"/>
    <lineage>
        <taxon>Bacteria</taxon>
        <taxon>Pseudomonadati</taxon>
        <taxon>Pseudomonadota</taxon>
        <taxon>Gammaproteobacteria</taxon>
        <taxon>Cellvibrionales</taxon>
        <taxon>Cellvibrionaceae</taxon>
        <taxon>Marinagarivorans</taxon>
    </lineage>
</organism>
<evidence type="ECO:0000313" key="2">
    <source>
        <dbReference type="Proteomes" id="UP001320119"/>
    </source>
</evidence>
<dbReference type="Proteomes" id="UP001320119">
    <property type="component" value="Chromosome"/>
</dbReference>
<gene>
    <name evidence="1" type="ORF">MARGE09_P1289</name>
</gene>
<accession>A0AAN1WGC0</accession>